<dbReference type="EMBL" id="AP024483">
    <property type="protein sequence ID" value="BCS82519.1"/>
    <property type="molecule type" value="Genomic_DNA"/>
</dbReference>
<evidence type="ECO:0000313" key="2">
    <source>
        <dbReference type="Proteomes" id="UP001321479"/>
    </source>
</evidence>
<sequence>MYYFIEDTIILSNEIFYYILVLLTSRDVLNFAKSFHGRLFPPILEKIYHEIKKKETLEKLKKHVGAKPFFPKSMIDHTESDEDNIYKLDSPIRISLDNQLIGKLMRINDLSNRKFCWMIAVLIPNRCLKNFENVARNTGLASGIGNIYIVDHVINNKKETYIQKILNTDGLEKYDNYTVAVTLIWQLRELLRNFQFTIR</sequence>
<reference evidence="1 2" key="1">
    <citation type="submission" date="2021-02" db="EMBL/GenBank/DDBJ databases">
        <title>Cotonvirus japonicus, which uses Golgi apparatus of host cells for its virion factory, phylogenetically links tailed tupanvirus and icosahedral mimivirus.</title>
        <authorList>
            <person name="Takahashi H."/>
            <person name="Fukaya S."/>
            <person name="Song C."/>
            <person name="Murata K."/>
            <person name="Takemura M."/>
        </authorList>
    </citation>
    <scope>NUCLEOTIDE SEQUENCE [LARGE SCALE GENOMIC DNA]</scope>
</reference>
<dbReference type="RefSeq" id="YP_010841127.1">
    <property type="nucleotide sequence ID" value="NC_079139.1"/>
</dbReference>
<evidence type="ECO:0000313" key="1">
    <source>
        <dbReference type="EMBL" id="BCS82519.1"/>
    </source>
</evidence>
<name>A0ABM7NQS5_9VIRU</name>
<protein>
    <submittedName>
        <fullName evidence="1">Uncharacterized protein</fullName>
    </submittedName>
</protein>
<keyword evidence="2" id="KW-1185">Reference proteome</keyword>
<organism evidence="1 2">
    <name type="scientific">Cotonvirus japonicus</name>
    <dbReference type="NCBI Taxonomy" id="2811091"/>
    <lineage>
        <taxon>Viruses</taxon>
        <taxon>Varidnaviria</taxon>
        <taxon>Bamfordvirae</taxon>
        <taxon>Nucleocytoviricota</taxon>
        <taxon>Megaviricetes</taxon>
        <taxon>Imitervirales</taxon>
        <taxon>Mimiviridae</taxon>
        <taxon>Megamimivirinae</taxon>
        <taxon>Cotonvirus</taxon>
        <taxon>Cotonvirus japonicum</taxon>
    </lineage>
</organism>
<accession>A0ABM7NQS5</accession>
<dbReference type="Proteomes" id="UP001321479">
    <property type="component" value="Segment"/>
</dbReference>
<dbReference type="GeneID" id="80557724"/>
<proteinExistence type="predicted"/>